<evidence type="ECO:0000313" key="3">
    <source>
        <dbReference type="Proteomes" id="UP000595437"/>
    </source>
</evidence>
<gene>
    <name evidence="2" type="ORF">FKW44_015793</name>
</gene>
<dbReference type="Proteomes" id="UP000595437">
    <property type="component" value="Chromosome 10"/>
</dbReference>
<keyword evidence="3" id="KW-1185">Reference proteome</keyword>
<evidence type="ECO:0000259" key="1">
    <source>
        <dbReference type="Pfam" id="PF25472"/>
    </source>
</evidence>
<feature type="domain" description="DUF7902" evidence="1">
    <location>
        <begin position="1"/>
        <end position="38"/>
    </location>
</feature>
<dbReference type="Pfam" id="PF25472">
    <property type="entry name" value="DUF7902"/>
    <property type="match status" value="1"/>
</dbReference>
<organism evidence="2 3">
    <name type="scientific">Caligus rogercresseyi</name>
    <name type="common">Sea louse</name>
    <dbReference type="NCBI Taxonomy" id="217165"/>
    <lineage>
        <taxon>Eukaryota</taxon>
        <taxon>Metazoa</taxon>
        <taxon>Ecdysozoa</taxon>
        <taxon>Arthropoda</taxon>
        <taxon>Crustacea</taxon>
        <taxon>Multicrustacea</taxon>
        <taxon>Hexanauplia</taxon>
        <taxon>Copepoda</taxon>
        <taxon>Siphonostomatoida</taxon>
        <taxon>Caligidae</taxon>
        <taxon>Caligus</taxon>
    </lineage>
</organism>
<reference evidence="3" key="1">
    <citation type="submission" date="2021-01" db="EMBL/GenBank/DDBJ databases">
        <title>Caligus Genome Assembly.</title>
        <authorList>
            <person name="Gallardo-Escarate C."/>
        </authorList>
    </citation>
    <scope>NUCLEOTIDE SEQUENCE [LARGE SCALE GENOMIC DNA]</scope>
</reference>
<proteinExistence type="predicted"/>
<dbReference type="InterPro" id="IPR057224">
    <property type="entry name" value="DUF7902"/>
</dbReference>
<name>A0A7T8H0X1_CALRO</name>
<protein>
    <recommendedName>
        <fullName evidence="1">DUF7902 domain-containing protein</fullName>
    </recommendedName>
</protein>
<dbReference type="AlphaFoldDB" id="A0A7T8H0X1"/>
<accession>A0A7T8H0X1</accession>
<sequence>MATLKVDDANVRIKVIDDISEIYAKLNQLRARTQHQKKDTGKAEAVAQLGCIQAIQPKCNQCAGTSDTPDKCDEQLSRLLVQMEELESQFSSHDEFLADIIAKRDEVYESFEAHKQSLINERQRRAQT</sequence>
<evidence type="ECO:0000313" key="2">
    <source>
        <dbReference type="EMBL" id="QQP41428.1"/>
    </source>
</evidence>
<dbReference type="EMBL" id="CP045899">
    <property type="protein sequence ID" value="QQP41428.1"/>
    <property type="molecule type" value="Genomic_DNA"/>
</dbReference>